<dbReference type="InterPro" id="IPR020040">
    <property type="entry name" value="Ribosomal_uL6_a/b-dom"/>
</dbReference>
<dbReference type="InterPro" id="IPR036789">
    <property type="entry name" value="Ribosomal_uL6-like_a/b-dom_sf"/>
</dbReference>
<dbReference type="FunFam" id="3.90.930.12:FF:000002">
    <property type="entry name" value="50S ribosomal protein L6"/>
    <property type="match status" value="1"/>
</dbReference>
<evidence type="ECO:0000256" key="6">
    <source>
        <dbReference type="HAMAP-Rule" id="MF_01365"/>
    </source>
</evidence>
<dbReference type="AlphaFoldDB" id="A0A5C6X027"/>
<evidence type="ECO:0000256" key="4">
    <source>
        <dbReference type="ARBA" id="ARBA00022980"/>
    </source>
</evidence>
<organism evidence="10 11">
    <name type="scientific">Lujinxingia vulgaris</name>
    <dbReference type="NCBI Taxonomy" id="2600176"/>
    <lineage>
        <taxon>Bacteria</taxon>
        <taxon>Deltaproteobacteria</taxon>
        <taxon>Bradymonadales</taxon>
        <taxon>Lujinxingiaceae</taxon>
        <taxon>Lujinxingia</taxon>
    </lineage>
</organism>
<dbReference type="EMBL" id="VOSL01000052">
    <property type="protein sequence ID" value="TXD35087.1"/>
    <property type="molecule type" value="Genomic_DNA"/>
</dbReference>
<evidence type="ECO:0000256" key="1">
    <source>
        <dbReference type="ARBA" id="ARBA00009356"/>
    </source>
</evidence>
<dbReference type="FunFam" id="3.90.930.12:FF:000001">
    <property type="entry name" value="50S ribosomal protein L6"/>
    <property type="match status" value="1"/>
</dbReference>
<dbReference type="Proteomes" id="UP000321046">
    <property type="component" value="Unassembled WGS sequence"/>
</dbReference>
<dbReference type="Pfam" id="PF00347">
    <property type="entry name" value="Ribosomal_L6"/>
    <property type="match status" value="2"/>
</dbReference>
<accession>A0A5C6X027</accession>
<dbReference type="RefSeq" id="WP_146974719.1">
    <property type="nucleotide sequence ID" value="NZ_VOSL01000052.1"/>
</dbReference>
<evidence type="ECO:0000256" key="5">
    <source>
        <dbReference type="ARBA" id="ARBA00023274"/>
    </source>
</evidence>
<keyword evidence="2 6" id="KW-0699">rRNA-binding</keyword>
<dbReference type="Gene3D" id="3.90.930.12">
    <property type="entry name" value="Ribosomal protein L6, alpha-beta domain"/>
    <property type="match status" value="2"/>
</dbReference>
<comment type="caution">
    <text evidence="10">The sequence shown here is derived from an EMBL/GenBank/DDBJ whole genome shotgun (WGS) entry which is preliminary data.</text>
</comment>
<dbReference type="GO" id="GO:0002181">
    <property type="term" value="P:cytoplasmic translation"/>
    <property type="evidence" value="ECO:0007669"/>
    <property type="project" value="TreeGrafter"/>
</dbReference>
<feature type="domain" description="Large ribosomal subunit protein uL6 alpha-beta" evidence="9">
    <location>
        <begin position="11"/>
        <end position="82"/>
    </location>
</feature>
<reference evidence="10 11" key="1">
    <citation type="submission" date="2019-08" db="EMBL/GenBank/DDBJ databases">
        <title>Bradymonadales sp. TMQ2.</title>
        <authorList>
            <person name="Liang Q."/>
        </authorList>
    </citation>
    <scope>NUCLEOTIDE SEQUENCE [LARGE SCALE GENOMIC DNA]</scope>
    <source>
        <strain evidence="10 11">TMQ2</strain>
    </source>
</reference>
<dbReference type="PANTHER" id="PTHR11655">
    <property type="entry name" value="60S/50S RIBOSOMAL PROTEIN L6/L9"/>
    <property type="match status" value="1"/>
</dbReference>
<dbReference type="GO" id="GO:0022625">
    <property type="term" value="C:cytosolic large ribosomal subunit"/>
    <property type="evidence" value="ECO:0007669"/>
    <property type="project" value="UniProtKB-UniRule"/>
</dbReference>
<evidence type="ECO:0000259" key="9">
    <source>
        <dbReference type="Pfam" id="PF00347"/>
    </source>
</evidence>
<comment type="similarity">
    <text evidence="1 6 7">Belongs to the universal ribosomal protein uL6 family.</text>
</comment>
<evidence type="ECO:0000256" key="8">
    <source>
        <dbReference type="RuleBase" id="RU003870"/>
    </source>
</evidence>
<dbReference type="OrthoDB" id="9805007at2"/>
<dbReference type="NCBIfam" id="TIGR03654">
    <property type="entry name" value="L6_bact"/>
    <property type="match status" value="1"/>
</dbReference>
<evidence type="ECO:0000313" key="10">
    <source>
        <dbReference type="EMBL" id="TXD35087.1"/>
    </source>
</evidence>
<dbReference type="InterPro" id="IPR002358">
    <property type="entry name" value="Ribosomal_uL6_CS"/>
</dbReference>
<sequence>MSRIGKQPVTIPEKVDVKLDGHTILVKGPKGELSRELSQEVEVAIEGNEIIISRRDDGRTARSFQGLVRSLVANMVEGVSEGYKRSLEINGVGYRAEQRGQFLRFDLGYSHPIMFELPASVSATIERQTQLTLESVDKELLGQVAAKIRGLRKPEPYKGKGIKYSDEVIRRKAGKSGA</sequence>
<keyword evidence="3 6" id="KW-0694">RNA-binding</keyword>
<keyword evidence="4 6" id="KW-0689">Ribosomal protein</keyword>
<evidence type="ECO:0000256" key="2">
    <source>
        <dbReference type="ARBA" id="ARBA00022730"/>
    </source>
</evidence>
<protein>
    <recommendedName>
        <fullName evidence="6">Large ribosomal subunit protein uL6</fullName>
    </recommendedName>
</protein>
<proteinExistence type="inferred from homology"/>
<dbReference type="InterPro" id="IPR000702">
    <property type="entry name" value="Ribosomal_uL6-like"/>
</dbReference>
<dbReference type="SUPFAM" id="SSF56053">
    <property type="entry name" value="Ribosomal protein L6"/>
    <property type="match status" value="2"/>
</dbReference>
<name>A0A5C6X027_9DELT</name>
<keyword evidence="5 6" id="KW-0687">Ribonucleoprotein</keyword>
<dbReference type="PRINTS" id="PR00059">
    <property type="entry name" value="RIBOSOMALL6"/>
</dbReference>
<dbReference type="GO" id="GO:0003735">
    <property type="term" value="F:structural constituent of ribosome"/>
    <property type="evidence" value="ECO:0007669"/>
    <property type="project" value="UniProtKB-UniRule"/>
</dbReference>
<evidence type="ECO:0000313" key="11">
    <source>
        <dbReference type="Proteomes" id="UP000321046"/>
    </source>
</evidence>
<dbReference type="PIRSF" id="PIRSF002162">
    <property type="entry name" value="Ribosomal_L6"/>
    <property type="match status" value="1"/>
</dbReference>
<comment type="subunit">
    <text evidence="6">Part of the 50S ribosomal subunit.</text>
</comment>
<dbReference type="GO" id="GO:0019843">
    <property type="term" value="F:rRNA binding"/>
    <property type="evidence" value="ECO:0007669"/>
    <property type="project" value="UniProtKB-UniRule"/>
</dbReference>
<dbReference type="PROSITE" id="PS00525">
    <property type="entry name" value="RIBOSOMAL_L6_1"/>
    <property type="match status" value="1"/>
</dbReference>
<gene>
    <name evidence="6" type="primary">rplF</name>
    <name evidence="10" type="ORF">FRC96_11930</name>
</gene>
<feature type="domain" description="Large ribosomal subunit protein uL6 alpha-beta" evidence="9">
    <location>
        <begin position="91"/>
        <end position="164"/>
    </location>
</feature>
<evidence type="ECO:0000256" key="7">
    <source>
        <dbReference type="RuleBase" id="RU003869"/>
    </source>
</evidence>
<dbReference type="HAMAP" id="MF_01365_B">
    <property type="entry name" value="Ribosomal_uL6_B"/>
    <property type="match status" value="1"/>
</dbReference>
<dbReference type="PANTHER" id="PTHR11655:SF14">
    <property type="entry name" value="LARGE RIBOSOMAL SUBUNIT PROTEIN UL6M"/>
    <property type="match status" value="1"/>
</dbReference>
<evidence type="ECO:0000256" key="3">
    <source>
        <dbReference type="ARBA" id="ARBA00022884"/>
    </source>
</evidence>
<dbReference type="InterPro" id="IPR019906">
    <property type="entry name" value="Ribosomal_uL6_bac-type"/>
</dbReference>
<comment type="function">
    <text evidence="6 8">This protein binds to the 23S rRNA, and is important in its secondary structure. It is located near the subunit interface in the base of the L7/L12 stalk, and near the tRNA binding site of the peptidyltransferase center.</text>
</comment>